<dbReference type="InterPro" id="IPR024982">
    <property type="entry name" value="Rax2-like_C"/>
</dbReference>
<dbReference type="STRING" id="181874.A0A409Y9R3"/>
<dbReference type="SMART" id="SM00326">
    <property type="entry name" value="SH3"/>
    <property type="match status" value="1"/>
</dbReference>
<dbReference type="EMBL" id="NHTK01001348">
    <property type="protein sequence ID" value="PPQ99729.1"/>
    <property type="molecule type" value="Genomic_DNA"/>
</dbReference>
<dbReference type="Pfam" id="PF12768">
    <property type="entry name" value="Rax2"/>
    <property type="match status" value="1"/>
</dbReference>
<dbReference type="PANTHER" id="PTHR31778:SF2">
    <property type="entry name" value="BUD SITE SELECTION PROTEIN RAX2"/>
    <property type="match status" value="1"/>
</dbReference>
<dbReference type="Gene3D" id="2.120.10.80">
    <property type="entry name" value="Kelch-type beta propeller"/>
    <property type="match status" value="2"/>
</dbReference>
<feature type="compositionally biased region" description="Basic and acidic residues" evidence="3">
    <location>
        <begin position="1647"/>
        <end position="1661"/>
    </location>
</feature>
<gene>
    <name evidence="6" type="ORF">CVT24_009712</name>
</gene>
<dbReference type="Pfam" id="PF06916">
    <property type="entry name" value="FAM210A-B_dom"/>
    <property type="match status" value="1"/>
</dbReference>
<dbReference type="PROSITE" id="PS50002">
    <property type="entry name" value="SH3"/>
    <property type="match status" value="1"/>
</dbReference>
<keyword evidence="7" id="KW-1185">Reference proteome</keyword>
<feature type="compositionally biased region" description="Basic and acidic residues" evidence="3">
    <location>
        <begin position="233"/>
        <end position="245"/>
    </location>
</feature>
<feature type="transmembrane region" description="Helical" evidence="4">
    <location>
        <begin position="1564"/>
        <end position="1595"/>
    </location>
</feature>
<reference evidence="6 7" key="1">
    <citation type="journal article" date="2018" name="Evol. Lett.">
        <title>Horizontal gene cluster transfer increased hallucinogenic mushroom diversity.</title>
        <authorList>
            <person name="Reynolds H.T."/>
            <person name="Vijayakumar V."/>
            <person name="Gluck-Thaler E."/>
            <person name="Korotkin H.B."/>
            <person name="Matheny P.B."/>
            <person name="Slot J.C."/>
        </authorList>
    </citation>
    <scope>NUCLEOTIDE SEQUENCE [LARGE SCALE GENOMIC DNA]</scope>
    <source>
        <strain evidence="6 7">2629</strain>
    </source>
</reference>
<evidence type="ECO:0000256" key="1">
    <source>
        <dbReference type="ARBA" id="ARBA00022443"/>
    </source>
</evidence>
<feature type="region of interest" description="Disordered" evidence="3">
    <location>
        <begin position="60"/>
        <end position="79"/>
    </location>
</feature>
<feature type="domain" description="SH3" evidence="5">
    <location>
        <begin position="1688"/>
        <end position="1745"/>
    </location>
</feature>
<dbReference type="Pfam" id="PF20843">
    <property type="entry name" value="Rax2_3"/>
    <property type="match status" value="1"/>
</dbReference>
<organism evidence="6 7">
    <name type="scientific">Panaeolus cyanescens</name>
    <dbReference type="NCBI Taxonomy" id="181874"/>
    <lineage>
        <taxon>Eukaryota</taxon>
        <taxon>Fungi</taxon>
        <taxon>Dikarya</taxon>
        <taxon>Basidiomycota</taxon>
        <taxon>Agaricomycotina</taxon>
        <taxon>Agaricomycetes</taxon>
        <taxon>Agaricomycetidae</taxon>
        <taxon>Agaricales</taxon>
        <taxon>Agaricineae</taxon>
        <taxon>Galeropsidaceae</taxon>
        <taxon>Panaeolus</taxon>
    </lineage>
</organism>
<dbReference type="InParanoid" id="A0A409Y9R3"/>
<dbReference type="InterPro" id="IPR036028">
    <property type="entry name" value="SH3-like_dom_sf"/>
</dbReference>
<dbReference type="FunCoup" id="A0A409Y9R3">
    <property type="interactions" value="5"/>
</dbReference>
<dbReference type="SUPFAM" id="SSF50965">
    <property type="entry name" value="Galactose oxidase, central domain"/>
    <property type="match status" value="2"/>
</dbReference>
<dbReference type="Pfam" id="PF00018">
    <property type="entry name" value="SH3_1"/>
    <property type="match status" value="1"/>
</dbReference>
<evidence type="ECO:0000256" key="2">
    <source>
        <dbReference type="PROSITE-ProRule" id="PRU00192"/>
    </source>
</evidence>
<dbReference type="OrthoDB" id="2503993at2759"/>
<comment type="caution">
    <text evidence="6">The sequence shown here is derived from an EMBL/GenBank/DDBJ whole genome shotgun (WGS) entry which is preliminary data.</text>
</comment>
<evidence type="ECO:0000313" key="7">
    <source>
        <dbReference type="Proteomes" id="UP000284842"/>
    </source>
</evidence>
<evidence type="ECO:0000256" key="4">
    <source>
        <dbReference type="SAM" id="Phobius"/>
    </source>
</evidence>
<dbReference type="InterPro" id="IPR011043">
    <property type="entry name" value="Gal_Oxase/kelch_b-propeller"/>
</dbReference>
<name>A0A409Y9R3_9AGAR</name>
<evidence type="ECO:0000313" key="6">
    <source>
        <dbReference type="EMBL" id="PPQ99729.1"/>
    </source>
</evidence>
<protein>
    <recommendedName>
        <fullName evidence="5">SH3 domain-containing protein</fullName>
    </recommendedName>
</protein>
<proteinExistence type="predicted"/>
<evidence type="ECO:0000256" key="3">
    <source>
        <dbReference type="SAM" id="MobiDB-lite"/>
    </source>
</evidence>
<dbReference type="SUPFAM" id="SSF117281">
    <property type="entry name" value="Kelch motif"/>
    <property type="match status" value="1"/>
</dbReference>
<dbReference type="Gene3D" id="2.30.30.40">
    <property type="entry name" value="SH3 Domains"/>
    <property type="match status" value="1"/>
</dbReference>
<dbReference type="InterPro" id="IPR001452">
    <property type="entry name" value="SH3_domain"/>
</dbReference>
<keyword evidence="4" id="KW-0472">Membrane</keyword>
<sequence length="1745" mass="183205">MTLRGILPRLNVIRALAPRITSPLLPTTTAAAQRLHHSPLTNTPRPVVNSRYFTHFPARLSSNPSSSSSDSQNEPPPNATLSQKLKHLIKAYGWYALGVYFFFSTIDFTVAFIGINLLGAEYVSHAVNTVKSAVMDKFPTRPPEPGLDEIDSIKNPNATGGHEGFYAMLVLAYTVHKTLFLPVRIGLTAAFTPRLVGCSCRLKMSLARRAVFSAARLTKPTCVVQRRAASSSSHDDHGHHEEHDSTVYPSEGFGNTFWRNVVLISLAGVAAAKFAPAPNDEVYLTRWIAMYTSPRDYWLELNAKHTAQQAQVSEDHLLVGDAHRPAIHRFRYPQFTATMLSHNFPFLIALLVPHNVFAIPEVDFERMGSVGLAGAFAGLDLFTNTSASFDSSSSTLLSRAADGSLTRIASTNQGGNIVAGCVLDNIFYLAGQFSSINGVSASNIASYTPSSGAVSPVATNGPNGQINTLFCDDKENKLWVGGSFSSPGSSIAIYDPRSQSWSPAPFQGISGAQARVDSITTNSSQSSLFFSGSFITAFGNGNVVLNGTNNPNVPFSAGASPFSSSLVPVPLANAQVDGSPSSSQSGFDNINNVLCPDVQNDGPGNSWFAADNSTPLITVRTFSFLSASGVRLGNTFLGQHATTGFSVTTIPDNNVRTLKFLDPTTGQNQTCRDPCPLSTDSSILYQDFLFDDGSLSITGVQIKLSSFAGSAPGLHILQLLSSGAFASSIPDENGQSCFAPNPSNTTQVGNWSPKVAKTDIPGTVQTVLVSSVAVGTPANDAPSFTWYPYVSASGNYDVRLLVPGCINFADCASRTTVKLTVFVGPSQPPIVMTVSQQTEQDAMILLYSGPLLPSSPNFVAPITMTLADSPAGTGQNGRFELVADRVELVLTSATLSAGDGQSNTNAPGLARGFGFLEWDRSATAAMDSVDGRRAFPNSTLSGLDAVGFDVLAGLGGLTGLSSSDLTIKTVAHHSSGIYLGGNFRLGSGPASGASNVVIFKNGALTNIANNGLNGPIAASFVFGDQIFVGGSFTNTASGSSQGLNNIAVYNVPTNTWSALLAGVNGAVSSLNVLNGQLQITGNFTQILSTSGNTISTSGFAMWDISSSTWVNSGGFVVGSMTFIGNGTDSQFVAGNVQASQRFGATGLVMLKNGNSDGPAIAPLSVDLTPAVNATPTPGTLRKRDIPNATAFLSHIKLSQIFARQTAPAQQPLAPSLPAPGPAVLAGAFWTNSSSSQQLTILGGNFSFVAAGSSTVSQAVAIYDPSTGTAQGLAGPQISGTVRTLLVVDNSLYVGGEFSISGSNVNGLALYDLVKNEWDFSSIQALQPNPDSTVVVRSITKSASKATTVIVAGSFANAGALRCAGICSYDTTTNQWNALGNGIQGEVADVAYADVEDSVLIAAGSISLDGTTSSNVLRYHILNSTWDAVGSGSEIPGPVSAIEVNDKNSSSIFAAGSNGENPFLAFWNGNKWSTLDSSLSDGTTVAQLTMVPLQNTHTGNDIIQSDRMLMISGLLSTADGNVSSALFDGEKVIPYIVATSSTGSTGTISSLFHSISSFSFNKRRFLATGVVILISIAIAAGIVFLLALIGILWTLFSRKDDKLNKFDNAEEDDDDSQHHRPSSLLEHINAATRTTILGAGGPYSPYSSEKEEEKVTGSPREADPFVADGSNYVRAETPSDAMGGMLAEESSRLAHARYSFDGTGEGELPLTTGAEVEVLDDRDAAWWYARDVRTGKEGVVPAAYLY</sequence>
<feature type="region of interest" description="Disordered" evidence="3">
    <location>
        <begin position="228"/>
        <end position="247"/>
    </location>
</feature>
<keyword evidence="4" id="KW-1133">Transmembrane helix</keyword>
<feature type="compositionally biased region" description="Low complexity" evidence="3">
    <location>
        <begin position="61"/>
        <end position="73"/>
    </location>
</feature>
<dbReference type="InterPro" id="IPR015915">
    <property type="entry name" value="Kelch-typ_b-propeller"/>
</dbReference>
<dbReference type="InterPro" id="IPR048266">
    <property type="entry name" value="Rax2-like_second"/>
</dbReference>
<evidence type="ECO:0000259" key="5">
    <source>
        <dbReference type="PROSITE" id="PS50002"/>
    </source>
</evidence>
<dbReference type="InterPro" id="IPR009688">
    <property type="entry name" value="FAM210A/B-like_dom"/>
</dbReference>
<feature type="region of interest" description="Disordered" evidence="3">
    <location>
        <begin position="1637"/>
        <end position="1661"/>
    </location>
</feature>
<dbReference type="CDD" id="cd11856">
    <property type="entry name" value="SH3_p47phox_like"/>
    <property type="match status" value="1"/>
</dbReference>
<dbReference type="GO" id="GO:1902929">
    <property type="term" value="C:plasma membrane of growing cell tip"/>
    <property type="evidence" value="ECO:0007669"/>
    <property type="project" value="TreeGrafter"/>
</dbReference>
<dbReference type="Proteomes" id="UP000284842">
    <property type="component" value="Unassembled WGS sequence"/>
</dbReference>
<dbReference type="InterPro" id="IPR048265">
    <property type="entry name" value="Rax2-like_third"/>
</dbReference>
<accession>A0A409Y9R3</accession>
<dbReference type="SUPFAM" id="SSF50044">
    <property type="entry name" value="SH3-domain"/>
    <property type="match status" value="1"/>
</dbReference>
<feature type="transmembrane region" description="Helical" evidence="4">
    <location>
        <begin position="92"/>
        <end position="115"/>
    </location>
</feature>
<dbReference type="PANTHER" id="PTHR31778">
    <property type="entry name" value="BUD SITE SELECTION PROTEIN RAX2"/>
    <property type="match status" value="1"/>
</dbReference>
<dbReference type="Pfam" id="PF20842">
    <property type="entry name" value="Rax2_2"/>
    <property type="match status" value="1"/>
</dbReference>
<keyword evidence="1 2" id="KW-0728">SH3 domain</keyword>
<keyword evidence="4" id="KW-0812">Transmembrane</keyword>